<keyword evidence="15" id="KW-1185">Reference proteome</keyword>
<evidence type="ECO:0000256" key="11">
    <source>
        <dbReference type="ARBA" id="ARBA00082544"/>
    </source>
</evidence>
<name>A0A8H3TU48_9TREE</name>
<comment type="similarity">
    <text evidence="2 12">Belongs to the short-chain dehydrogenases/reductases (SDR) family.</text>
</comment>
<dbReference type="GO" id="GO:0016020">
    <property type="term" value="C:membrane"/>
    <property type="evidence" value="ECO:0007669"/>
    <property type="project" value="UniProtKB-SubCell"/>
</dbReference>
<reference evidence="14" key="1">
    <citation type="submission" date="2020-07" db="EMBL/GenBank/DDBJ databases">
        <title>Draft Genome Sequence of a Deep-Sea Yeast, Naganishia (Cryptococcus) liquefaciens strain N6.</title>
        <authorList>
            <person name="Han Y.W."/>
            <person name="Kajitani R."/>
            <person name="Morimoto H."/>
            <person name="Parhat M."/>
            <person name="Tsubouchi H."/>
            <person name="Bakenova O."/>
            <person name="Ogata M."/>
            <person name="Argunhan B."/>
            <person name="Aoki R."/>
            <person name="Kajiwara S."/>
            <person name="Itoh T."/>
            <person name="Iwasaki H."/>
        </authorList>
    </citation>
    <scope>NUCLEOTIDE SEQUENCE</scope>
    <source>
        <strain evidence="14">N6</strain>
    </source>
</reference>
<dbReference type="EMBL" id="BLZA01000021">
    <property type="protein sequence ID" value="GHJ87212.1"/>
    <property type="molecule type" value="Genomic_DNA"/>
</dbReference>
<comment type="caution">
    <text evidence="14">The sequence shown here is derived from an EMBL/GenBank/DDBJ whole genome shotgun (WGS) entry which is preliminary data.</text>
</comment>
<protein>
    <recommendedName>
        <fullName evidence="10">Short-chain dehydrogenase/reductase 3</fullName>
    </recommendedName>
    <alternativeName>
        <fullName evidence="11">Retinal short-chain dehydrogenase/reductase 1</fullName>
    </alternativeName>
</protein>
<dbReference type="OrthoDB" id="10253736at2759"/>
<evidence type="ECO:0000256" key="7">
    <source>
        <dbReference type="ARBA" id="ARBA00023098"/>
    </source>
</evidence>
<dbReference type="FunFam" id="3.40.50.720:FF:000131">
    <property type="entry name" value="Short-chain dehydrogenase/reductase 3"/>
    <property type="match status" value="1"/>
</dbReference>
<evidence type="ECO:0000313" key="15">
    <source>
        <dbReference type="Proteomes" id="UP000620104"/>
    </source>
</evidence>
<gene>
    <name evidence="14" type="ORF">NliqN6_3614</name>
</gene>
<keyword evidence="6" id="KW-0560">Oxidoreductase</keyword>
<dbReference type="InterPro" id="IPR002347">
    <property type="entry name" value="SDR_fam"/>
</dbReference>
<dbReference type="CDD" id="cd05339">
    <property type="entry name" value="17beta-HSDXI-like_SDR_c"/>
    <property type="match status" value="1"/>
</dbReference>
<dbReference type="InterPro" id="IPR036291">
    <property type="entry name" value="NAD(P)-bd_dom_sf"/>
</dbReference>
<evidence type="ECO:0000256" key="4">
    <source>
        <dbReference type="ARBA" id="ARBA00022857"/>
    </source>
</evidence>
<evidence type="ECO:0000256" key="8">
    <source>
        <dbReference type="ARBA" id="ARBA00023136"/>
    </source>
</evidence>
<evidence type="ECO:0000256" key="9">
    <source>
        <dbReference type="ARBA" id="ARBA00059620"/>
    </source>
</evidence>
<dbReference type="AlphaFoldDB" id="A0A8H3TU48"/>
<keyword evidence="4" id="KW-0521">NADP</keyword>
<sequence>MDVRPSERHRLAKSTECKIFSRRRRKFCIDDVVSITSKTLFSPGVTVLVPMVAALCATVPIIRWNTASWPAGRPQNAMAGLTGFAQIALESRGLKLSLLYAVGILTASLYSQLTYAYEQNVKPFRRPAPLKWEDEIIVVTGGCNGIGSCIALKAAERRAKVVVLDVSEPNFQAGERIVTYKCDVSDRNAVMKVALRVCQEVGAPTIIVNNAGVMTGKLILDLEEKDVVRTFGVNVISHFWVLQAFLPGMIAAGRGHIVNIASLLGITGNAQLADYCASKAAVITMHDSLNFELKTHYHSSEIRTTLVLPSHVQTGLFSGIRFPSWGGLFPFIAPSLEPEDVAEAIILKLDKRENGTLRLPLYSHLGRIMGLAAEIIPGWTRDLARWAVQSDTAMEQYRVKETR</sequence>
<dbReference type="SUPFAM" id="SSF51735">
    <property type="entry name" value="NAD(P)-binding Rossmann-fold domains"/>
    <property type="match status" value="1"/>
</dbReference>
<evidence type="ECO:0000256" key="6">
    <source>
        <dbReference type="ARBA" id="ARBA00023002"/>
    </source>
</evidence>
<keyword evidence="5 13" id="KW-1133">Transmembrane helix</keyword>
<dbReference type="Gene3D" id="3.40.50.720">
    <property type="entry name" value="NAD(P)-binding Rossmann-like Domain"/>
    <property type="match status" value="1"/>
</dbReference>
<dbReference type="Pfam" id="PF00106">
    <property type="entry name" value="adh_short"/>
    <property type="match status" value="1"/>
</dbReference>
<evidence type="ECO:0000256" key="1">
    <source>
        <dbReference type="ARBA" id="ARBA00004141"/>
    </source>
</evidence>
<evidence type="ECO:0000256" key="3">
    <source>
        <dbReference type="ARBA" id="ARBA00022692"/>
    </source>
</evidence>
<dbReference type="Proteomes" id="UP000620104">
    <property type="component" value="Unassembled WGS sequence"/>
</dbReference>
<organism evidence="14 15">
    <name type="scientific">Naganishia liquefaciens</name>
    <dbReference type="NCBI Taxonomy" id="104408"/>
    <lineage>
        <taxon>Eukaryota</taxon>
        <taxon>Fungi</taxon>
        <taxon>Dikarya</taxon>
        <taxon>Basidiomycota</taxon>
        <taxon>Agaricomycotina</taxon>
        <taxon>Tremellomycetes</taxon>
        <taxon>Filobasidiales</taxon>
        <taxon>Filobasidiaceae</taxon>
        <taxon>Naganishia</taxon>
    </lineage>
</organism>
<evidence type="ECO:0000313" key="14">
    <source>
        <dbReference type="EMBL" id="GHJ87212.1"/>
    </source>
</evidence>
<keyword evidence="3 13" id="KW-0812">Transmembrane</keyword>
<dbReference type="GO" id="GO:0052650">
    <property type="term" value="F:all-trans-retinol dehydrogenase (NADP+) activity"/>
    <property type="evidence" value="ECO:0007669"/>
    <property type="project" value="UniProtKB-ARBA"/>
</dbReference>
<evidence type="ECO:0000256" key="5">
    <source>
        <dbReference type="ARBA" id="ARBA00022989"/>
    </source>
</evidence>
<accession>A0A8H3TU48</accession>
<evidence type="ECO:0000256" key="10">
    <source>
        <dbReference type="ARBA" id="ARBA00068717"/>
    </source>
</evidence>
<dbReference type="PRINTS" id="PR00081">
    <property type="entry name" value="GDHRDH"/>
</dbReference>
<feature type="transmembrane region" description="Helical" evidence="13">
    <location>
        <begin position="40"/>
        <end position="62"/>
    </location>
</feature>
<dbReference type="PANTHER" id="PTHR24322:SF736">
    <property type="entry name" value="RETINOL DEHYDROGENASE 10"/>
    <property type="match status" value="1"/>
</dbReference>
<dbReference type="PRINTS" id="PR00080">
    <property type="entry name" value="SDRFAMILY"/>
</dbReference>
<proteinExistence type="inferred from homology"/>
<comment type="subcellular location">
    <subcellularLocation>
        <location evidence="1">Membrane</location>
        <topology evidence="1">Multi-pass membrane protein</topology>
    </subcellularLocation>
</comment>
<comment type="function">
    <text evidence="9">Catalyzes the reduction of all-trans-retinal to all-trans-retinol in the presence of NADPH.</text>
</comment>
<evidence type="ECO:0000256" key="2">
    <source>
        <dbReference type="ARBA" id="ARBA00006484"/>
    </source>
</evidence>
<dbReference type="PANTHER" id="PTHR24322">
    <property type="entry name" value="PKSB"/>
    <property type="match status" value="1"/>
</dbReference>
<keyword evidence="7" id="KW-0443">Lipid metabolism</keyword>
<evidence type="ECO:0000256" key="13">
    <source>
        <dbReference type="SAM" id="Phobius"/>
    </source>
</evidence>
<evidence type="ECO:0000256" key="12">
    <source>
        <dbReference type="RuleBase" id="RU000363"/>
    </source>
</evidence>
<keyword evidence="8 13" id="KW-0472">Membrane</keyword>